<dbReference type="InterPro" id="IPR012338">
    <property type="entry name" value="Beta-lactam/transpept-like"/>
</dbReference>
<gene>
    <name evidence="3" type="ORF">BBK82_11440</name>
</gene>
<evidence type="ECO:0000256" key="1">
    <source>
        <dbReference type="ARBA" id="ARBA00022676"/>
    </source>
</evidence>
<dbReference type="EMBL" id="CP016793">
    <property type="protein sequence ID" value="ANZ36587.1"/>
    <property type="molecule type" value="Genomic_DNA"/>
</dbReference>
<reference evidence="3 4" key="1">
    <citation type="submission" date="2016-07" db="EMBL/GenBank/DDBJ databases">
        <title>Complete genome sequence of the Lentzea guizhouensis DHS C013.</title>
        <authorList>
            <person name="Cao C."/>
        </authorList>
    </citation>
    <scope>NUCLEOTIDE SEQUENCE [LARGE SCALE GENOMIC DNA]</scope>
    <source>
        <strain evidence="3 4">DHS C013</strain>
    </source>
</reference>
<dbReference type="Proteomes" id="UP000093053">
    <property type="component" value="Chromosome"/>
</dbReference>
<organism evidence="3 4">
    <name type="scientific">Lentzea guizhouensis</name>
    <dbReference type="NCBI Taxonomy" id="1586287"/>
    <lineage>
        <taxon>Bacteria</taxon>
        <taxon>Bacillati</taxon>
        <taxon>Actinomycetota</taxon>
        <taxon>Actinomycetes</taxon>
        <taxon>Pseudonocardiales</taxon>
        <taxon>Pseudonocardiaceae</taxon>
        <taxon>Lentzea</taxon>
    </lineage>
</organism>
<dbReference type="KEGG" id="led:BBK82_11440"/>
<sequence length="281" mass="29134">MKRFVPRLGALVLVAVLVGAVVWLRPEPPRPAPVPPKEVVLQYADGTRLWGSRDGGPRPDLVRRLVAALDEAGTSLEQLEPAGAVVRTTVDVKAQTAAAAAVGRLAAPKGLGAAVTAVDPESGGVRTYLNLDRLKDLAGGESVALGPELTRPFTEAGLTTLTQPRMRLLDVTAAYAALAAGGVQRRTHFITSVTAADGSVLYRVIGVADLAVDPAVAERITARLKENNGCGGTACVLAASPWAAGHTPELAVGVFVDEAGGAVDTDLSRTIWQEFLTGLGR</sequence>
<dbReference type="SUPFAM" id="SSF56601">
    <property type="entry name" value="beta-lactamase/transpeptidase-like"/>
    <property type="match status" value="2"/>
</dbReference>
<evidence type="ECO:0000313" key="3">
    <source>
        <dbReference type="EMBL" id="ANZ36587.1"/>
    </source>
</evidence>
<dbReference type="GO" id="GO:0009252">
    <property type="term" value="P:peptidoglycan biosynthetic process"/>
    <property type="evidence" value="ECO:0007669"/>
    <property type="project" value="TreeGrafter"/>
</dbReference>
<dbReference type="GO" id="GO:0008955">
    <property type="term" value="F:peptidoglycan glycosyltransferase activity"/>
    <property type="evidence" value="ECO:0007669"/>
    <property type="project" value="TreeGrafter"/>
</dbReference>
<dbReference type="GO" id="GO:0030288">
    <property type="term" value="C:outer membrane-bounded periplasmic space"/>
    <property type="evidence" value="ECO:0007669"/>
    <property type="project" value="TreeGrafter"/>
</dbReference>
<proteinExistence type="predicted"/>
<dbReference type="OrthoDB" id="3700536at2"/>
<dbReference type="AlphaFoldDB" id="A0A1B2HFU2"/>
<dbReference type="Gene3D" id="3.40.710.10">
    <property type="entry name" value="DD-peptidase/beta-lactamase superfamily"/>
    <property type="match status" value="2"/>
</dbReference>
<evidence type="ECO:0000256" key="2">
    <source>
        <dbReference type="ARBA" id="ARBA00022679"/>
    </source>
</evidence>
<dbReference type="STRING" id="1586287.BBK82_11440"/>
<keyword evidence="1" id="KW-0328">Glycosyltransferase</keyword>
<dbReference type="PANTHER" id="PTHR32282">
    <property type="entry name" value="BINDING PROTEIN TRANSPEPTIDASE, PUTATIVE-RELATED"/>
    <property type="match status" value="1"/>
</dbReference>
<evidence type="ECO:0000313" key="4">
    <source>
        <dbReference type="Proteomes" id="UP000093053"/>
    </source>
</evidence>
<keyword evidence="2" id="KW-0808">Transferase</keyword>
<dbReference type="PANTHER" id="PTHR32282:SF33">
    <property type="entry name" value="PEPTIDOGLYCAN GLYCOSYLTRANSFERASE"/>
    <property type="match status" value="1"/>
</dbReference>
<dbReference type="InterPro" id="IPR050396">
    <property type="entry name" value="Glycosyltr_51/Transpeptidase"/>
</dbReference>
<name>A0A1B2HFU2_9PSEU</name>
<dbReference type="RefSeq" id="WP_065914989.1">
    <property type="nucleotide sequence ID" value="NZ_CP016793.1"/>
</dbReference>
<protein>
    <submittedName>
        <fullName evidence="3">Uncharacterized protein</fullName>
    </submittedName>
</protein>
<keyword evidence="4" id="KW-1185">Reference proteome</keyword>
<accession>A0A1B2HFU2</accession>